<keyword evidence="2" id="KW-1185">Reference proteome</keyword>
<dbReference type="Proteomes" id="UP001642483">
    <property type="component" value="Unassembled WGS sequence"/>
</dbReference>
<organism evidence="1 2">
    <name type="scientific">Clavelina lepadiformis</name>
    <name type="common">Light-bulb sea squirt</name>
    <name type="synonym">Ascidia lepadiformis</name>
    <dbReference type="NCBI Taxonomy" id="159417"/>
    <lineage>
        <taxon>Eukaryota</taxon>
        <taxon>Metazoa</taxon>
        <taxon>Chordata</taxon>
        <taxon>Tunicata</taxon>
        <taxon>Ascidiacea</taxon>
        <taxon>Aplousobranchia</taxon>
        <taxon>Clavelinidae</taxon>
        <taxon>Clavelina</taxon>
    </lineage>
</organism>
<comment type="caution">
    <text evidence="1">The sequence shown here is derived from an EMBL/GenBank/DDBJ whole genome shotgun (WGS) entry which is preliminary data.</text>
</comment>
<name>A0ABP0FI68_CLALP</name>
<accession>A0ABP0FI68</accession>
<gene>
    <name evidence="1" type="ORF">CVLEPA_LOCUS9603</name>
</gene>
<dbReference type="EMBL" id="CAWYQH010000057">
    <property type="protein sequence ID" value="CAK8679358.1"/>
    <property type="molecule type" value="Genomic_DNA"/>
</dbReference>
<evidence type="ECO:0000313" key="1">
    <source>
        <dbReference type="EMBL" id="CAK8679358.1"/>
    </source>
</evidence>
<sequence length="99" mass="10892">MHELGATGPACWSCEISMFDLNLDEGLHINGGRISLPGVDAERKQLARPGADSCVTRLRLNAFRVKFLAPLGAIFKRKARSLFSQVDEVSFEKLNVLCS</sequence>
<evidence type="ECO:0000313" key="2">
    <source>
        <dbReference type="Proteomes" id="UP001642483"/>
    </source>
</evidence>
<proteinExistence type="predicted"/>
<protein>
    <submittedName>
        <fullName evidence="1">Uncharacterized protein</fullName>
    </submittedName>
</protein>
<reference evidence="1 2" key="1">
    <citation type="submission" date="2024-02" db="EMBL/GenBank/DDBJ databases">
        <authorList>
            <person name="Daric V."/>
            <person name="Darras S."/>
        </authorList>
    </citation>
    <scope>NUCLEOTIDE SEQUENCE [LARGE SCALE GENOMIC DNA]</scope>
</reference>